<keyword evidence="3" id="KW-1185">Reference proteome</keyword>
<feature type="transmembrane region" description="Helical" evidence="1">
    <location>
        <begin position="32"/>
        <end position="55"/>
    </location>
</feature>
<dbReference type="KEGG" id="nhl:Nhal_0284"/>
<dbReference type="InterPro" id="IPR027417">
    <property type="entry name" value="P-loop_NTPase"/>
</dbReference>
<organism evidence="2 3">
    <name type="scientific">Nitrosococcus halophilus (strain Nc4)</name>
    <dbReference type="NCBI Taxonomy" id="472759"/>
    <lineage>
        <taxon>Bacteria</taxon>
        <taxon>Pseudomonadati</taxon>
        <taxon>Pseudomonadota</taxon>
        <taxon>Gammaproteobacteria</taxon>
        <taxon>Chromatiales</taxon>
        <taxon>Chromatiaceae</taxon>
        <taxon>Nitrosococcus</taxon>
    </lineage>
</organism>
<dbReference type="RefSeq" id="WP_013031379.1">
    <property type="nucleotide sequence ID" value="NC_013960.1"/>
</dbReference>
<feature type="transmembrane region" description="Helical" evidence="1">
    <location>
        <begin position="159"/>
        <end position="177"/>
    </location>
</feature>
<sequence>MFFLFLQSFKTYLAIAWGTFAPGGKGLSWRRALVMMAFLPVFGLLQGLHWLGFLFDEIFFRGYRKVSVSQPLLVLGPPRSGTTLLHRVLARDPQFTTFTTWECLFAPSVTQRRFWLALGRLDRLAGWPLGRLLGRLERRVLGGLEAIHATRLDAPEEDYLILLPLMACFILVLPFPFAEPLWRMGFFDRAMGAKEKERLLDYYRRCWQRHLYVHGPDKRLLSKNASFGPWVGSLLTAFPDARILCCMRDPLETVPSQLSSIRSGIQLFDSSGGRAALPQRMIEVLVFHYENLLQVLESLPPHRRLFLPMENLRSNLGREIGAAYGQLGIPFNPEFRRILDHEDSAARCYSSQHAYSLAEFGLDSEIIQRRFRAYYAWHETFMAASLAVKAINTIPTSSHNKVIKEVAVC</sequence>
<evidence type="ECO:0000313" key="2">
    <source>
        <dbReference type="EMBL" id="ADE13483.1"/>
    </source>
</evidence>
<dbReference type="EMBL" id="CP001798">
    <property type="protein sequence ID" value="ADE13483.1"/>
    <property type="molecule type" value="Genomic_DNA"/>
</dbReference>
<dbReference type="HOGENOM" id="CLU_059160_0_0_6"/>
<dbReference type="AlphaFoldDB" id="D5BUT3"/>
<dbReference type="STRING" id="472759.Nhal_0284"/>
<dbReference type="Proteomes" id="UP000001844">
    <property type="component" value="Chromosome"/>
</dbReference>
<dbReference type="Gene3D" id="3.40.50.300">
    <property type="entry name" value="P-loop containing nucleotide triphosphate hydrolases"/>
    <property type="match status" value="1"/>
</dbReference>
<keyword evidence="1" id="KW-1133">Transmembrane helix</keyword>
<reference evidence="3" key="1">
    <citation type="submission" date="2010-04" db="EMBL/GenBank/DDBJ databases">
        <title>Complete genome sequence of Nitrosococcus halophilus Nc4, a salt-adapted, aerobic obligate ammonia-oxidizing sulfur purple bacterium.</title>
        <authorList>
            <consortium name="US DOE Joint Genome Institute"/>
            <person name="Campbell M.A."/>
            <person name="Malfatti S.A."/>
            <person name="Chain P.S.G."/>
            <person name="Heidelberg J.F."/>
            <person name="Ward B.B."/>
            <person name="Klotz M.G."/>
        </authorList>
    </citation>
    <scope>NUCLEOTIDE SEQUENCE [LARGE SCALE GENOMIC DNA]</scope>
    <source>
        <strain evidence="3">Nc4</strain>
    </source>
</reference>
<protein>
    <recommendedName>
        <fullName evidence="4">Sulfotransferase</fullName>
    </recommendedName>
</protein>
<dbReference type="eggNOG" id="COG0438">
    <property type="taxonomic scope" value="Bacteria"/>
</dbReference>
<evidence type="ECO:0000313" key="3">
    <source>
        <dbReference type="Proteomes" id="UP000001844"/>
    </source>
</evidence>
<dbReference type="Pfam" id="PF13469">
    <property type="entry name" value="Sulfotransfer_3"/>
    <property type="match status" value="1"/>
</dbReference>
<accession>D5BUT3</accession>
<keyword evidence="1" id="KW-0812">Transmembrane</keyword>
<proteinExistence type="predicted"/>
<dbReference type="PANTHER" id="PTHR36451:SF1">
    <property type="entry name" value="OMEGA-HYDROXY-BETA-DIHYDROMENAQUINONE-9 SULFOTRANSFERASE STF3"/>
    <property type="match status" value="1"/>
</dbReference>
<evidence type="ECO:0008006" key="4">
    <source>
        <dbReference type="Google" id="ProtNLM"/>
    </source>
</evidence>
<dbReference type="SUPFAM" id="SSF52540">
    <property type="entry name" value="P-loop containing nucleoside triphosphate hydrolases"/>
    <property type="match status" value="1"/>
</dbReference>
<evidence type="ECO:0000256" key="1">
    <source>
        <dbReference type="SAM" id="Phobius"/>
    </source>
</evidence>
<dbReference type="PANTHER" id="PTHR36451">
    <property type="entry name" value="PAPS-DEPENDENT SULFOTRANSFERASE STF3"/>
    <property type="match status" value="1"/>
</dbReference>
<gene>
    <name evidence="2" type="ordered locus">Nhal_0284</name>
</gene>
<dbReference type="InterPro" id="IPR052736">
    <property type="entry name" value="Stf3_sulfotransferase"/>
</dbReference>
<keyword evidence="1" id="KW-0472">Membrane</keyword>
<name>D5BUT3_NITHN</name>